<dbReference type="EMBL" id="JBHSWU010000844">
    <property type="protein sequence ID" value="MFC6726027.1"/>
    <property type="molecule type" value="Genomic_DNA"/>
</dbReference>
<gene>
    <name evidence="1" type="ORF">ACFQE1_16985</name>
</gene>
<accession>A0ABD5S451</accession>
<protein>
    <submittedName>
        <fullName evidence="1">NADH-dependent flavin oxidoreductase</fullName>
    </submittedName>
</protein>
<reference evidence="1 2" key="1">
    <citation type="journal article" date="2019" name="Int. J. Syst. Evol. Microbiol.">
        <title>The Global Catalogue of Microorganisms (GCM) 10K type strain sequencing project: providing services to taxonomists for standard genome sequencing and annotation.</title>
        <authorList>
            <consortium name="The Broad Institute Genomics Platform"/>
            <consortium name="The Broad Institute Genome Sequencing Center for Infectious Disease"/>
            <person name="Wu L."/>
            <person name="Ma J."/>
        </authorList>
    </citation>
    <scope>NUCLEOTIDE SEQUENCE [LARGE SCALE GENOMIC DNA]</scope>
    <source>
        <strain evidence="1 2">NBRC 111368</strain>
    </source>
</reference>
<evidence type="ECO:0000313" key="1">
    <source>
        <dbReference type="EMBL" id="MFC6726027.1"/>
    </source>
</evidence>
<evidence type="ECO:0000313" key="2">
    <source>
        <dbReference type="Proteomes" id="UP001596328"/>
    </source>
</evidence>
<comment type="caution">
    <text evidence="1">The sequence shown here is derived from an EMBL/GenBank/DDBJ whole genome shotgun (WGS) entry which is preliminary data.</text>
</comment>
<dbReference type="Proteomes" id="UP001596328">
    <property type="component" value="Unassembled WGS sequence"/>
</dbReference>
<keyword evidence="2" id="KW-1185">Reference proteome</keyword>
<dbReference type="AlphaFoldDB" id="A0ABD5S451"/>
<feature type="non-terminal residue" evidence="1">
    <location>
        <position position="1"/>
    </location>
</feature>
<name>A0ABD5S451_9EURY</name>
<sequence>ATGAPGVCRTPEVVDRAGELRRRGAYDSSDA</sequence>
<organism evidence="1 2">
    <name type="scientific">Halobium palmae</name>
    <dbReference type="NCBI Taxonomy" id="1776492"/>
    <lineage>
        <taxon>Archaea</taxon>
        <taxon>Methanobacteriati</taxon>
        <taxon>Methanobacteriota</taxon>
        <taxon>Stenosarchaea group</taxon>
        <taxon>Halobacteria</taxon>
        <taxon>Halobacteriales</taxon>
        <taxon>Haloferacaceae</taxon>
        <taxon>Halobium</taxon>
    </lineage>
</organism>
<proteinExistence type="predicted"/>